<dbReference type="Proteomes" id="UP001054252">
    <property type="component" value="Unassembled WGS sequence"/>
</dbReference>
<keyword evidence="2" id="KW-0238">DNA-binding</keyword>
<accession>A0AAV5J8W4</accession>
<dbReference type="EMBL" id="BPVZ01000028">
    <property type="protein sequence ID" value="GKV07807.1"/>
    <property type="molecule type" value="Genomic_DNA"/>
</dbReference>
<dbReference type="Gene3D" id="2.170.150.80">
    <property type="entry name" value="NAC domain"/>
    <property type="match status" value="1"/>
</dbReference>
<dbReference type="InterPro" id="IPR044799">
    <property type="entry name" value="SOG1-like"/>
</dbReference>
<dbReference type="GO" id="GO:0000976">
    <property type="term" value="F:transcription cis-regulatory region binding"/>
    <property type="evidence" value="ECO:0007669"/>
    <property type="project" value="TreeGrafter"/>
</dbReference>
<evidence type="ECO:0000313" key="8">
    <source>
        <dbReference type="Proteomes" id="UP001054252"/>
    </source>
</evidence>
<sequence>MARSWNVDGRAIAKKVRNASVSSVLHIEGCGAHSECPSCHCRIDNSDVSLEWDGLPAGVKFDPSDVELVGHLAAKCGTGTSKPHILIDEFIPTLEENQGICYTHPENLPGAKKDGSSIHFFHKTINAYATGQRKRRKIHNQHDENQEDVRWHKTGKTKLVIDNGVEKGWKKIMVLYKSSKKGSKPDKSNWVMHQYHLGKDEEERGGEFVVSKIFYQQPKQTDKNDEFPVKEEQDNLNLHTSPRTPKTIPPNPPRSGKSVMDDDVTDDNTIMSSPQEPKFDGQAYCVQPPSAQPEDDIEYSTCLAGESQAAVNPAMTSIDDSLLSEIFNASSLVNNSGKNNVPETGHSLGSNEVTRNNDASYDLSDSELAKLGLLDIPLGIEVPDWPFGSQDSNHSWWDRP</sequence>
<feature type="compositionally biased region" description="Basic and acidic residues" evidence="5">
    <location>
        <begin position="220"/>
        <end position="233"/>
    </location>
</feature>
<dbReference type="Pfam" id="PF02365">
    <property type="entry name" value="NAM"/>
    <property type="match status" value="1"/>
</dbReference>
<dbReference type="AlphaFoldDB" id="A0AAV5J8W4"/>
<dbReference type="PANTHER" id="PTHR31079">
    <property type="entry name" value="NAC DOMAIN-CONTAINING PROTEIN 73"/>
    <property type="match status" value="1"/>
</dbReference>
<evidence type="ECO:0000313" key="7">
    <source>
        <dbReference type="EMBL" id="GKV07807.1"/>
    </source>
</evidence>
<dbReference type="SUPFAM" id="SSF101941">
    <property type="entry name" value="NAC domain"/>
    <property type="match status" value="1"/>
</dbReference>
<evidence type="ECO:0000256" key="1">
    <source>
        <dbReference type="ARBA" id="ARBA00023015"/>
    </source>
</evidence>
<keyword evidence="1" id="KW-0805">Transcription regulation</keyword>
<feature type="domain" description="NAC" evidence="6">
    <location>
        <begin position="55"/>
        <end position="216"/>
    </location>
</feature>
<keyword evidence="4" id="KW-0539">Nucleus</keyword>
<evidence type="ECO:0000259" key="6">
    <source>
        <dbReference type="PROSITE" id="PS51005"/>
    </source>
</evidence>
<dbReference type="InterPro" id="IPR036093">
    <property type="entry name" value="NAC_dom_sf"/>
</dbReference>
<feature type="region of interest" description="Disordered" evidence="5">
    <location>
        <begin position="219"/>
        <end position="294"/>
    </location>
</feature>
<proteinExistence type="predicted"/>
<evidence type="ECO:0000256" key="2">
    <source>
        <dbReference type="ARBA" id="ARBA00023125"/>
    </source>
</evidence>
<dbReference type="PROSITE" id="PS51005">
    <property type="entry name" value="NAC"/>
    <property type="match status" value="1"/>
</dbReference>
<organism evidence="7 8">
    <name type="scientific">Rubroshorea leprosula</name>
    <dbReference type="NCBI Taxonomy" id="152421"/>
    <lineage>
        <taxon>Eukaryota</taxon>
        <taxon>Viridiplantae</taxon>
        <taxon>Streptophyta</taxon>
        <taxon>Embryophyta</taxon>
        <taxon>Tracheophyta</taxon>
        <taxon>Spermatophyta</taxon>
        <taxon>Magnoliopsida</taxon>
        <taxon>eudicotyledons</taxon>
        <taxon>Gunneridae</taxon>
        <taxon>Pentapetalae</taxon>
        <taxon>rosids</taxon>
        <taxon>malvids</taxon>
        <taxon>Malvales</taxon>
        <taxon>Dipterocarpaceae</taxon>
        <taxon>Rubroshorea</taxon>
    </lineage>
</organism>
<dbReference type="FunFam" id="2.170.150.80:FF:000009">
    <property type="entry name" value="NAC domain-containing protein 8"/>
    <property type="match status" value="1"/>
</dbReference>
<keyword evidence="8" id="KW-1185">Reference proteome</keyword>
<dbReference type="GO" id="GO:0003700">
    <property type="term" value="F:DNA-binding transcription factor activity"/>
    <property type="evidence" value="ECO:0007669"/>
    <property type="project" value="InterPro"/>
</dbReference>
<evidence type="ECO:0000256" key="4">
    <source>
        <dbReference type="ARBA" id="ARBA00023242"/>
    </source>
</evidence>
<evidence type="ECO:0000256" key="5">
    <source>
        <dbReference type="SAM" id="MobiDB-lite"/>
    </source>
</evidence>
<dbReference type="GO" id="GO:0005634">
    <property type="term" value="C:nucleus"/>
    <property type="evidence" value="ECO:0007669"/>
    <property type="project" value="TreeGrafter"/>
</dbReference>
<name>A0AAV5J8W4_9ROSI</name>
<gene>
    <name evidence="7" type="ORF">SLEP1_g19526</name>
</gene>
<reference evidence="7 8" key="1">
    <citation type="journal article" date="2021" name="Commun. Biol.">
        <title>The genome of Shorea leprosula (Dipterocarpaceae) highlights the ecological relevance of drought in aseasonal tropical rainforests.</title>
        <authorList>
            <person name="Ng K.K.S."/>
            <person name="Kobayashi M.J."/>
            <person name="Fawcett J.A."/>
            <person name="Hatakeyama M."/>
            <person name="Paape T."/>
            <person name="Ng C.H."/>
            <person name="Ang C.C."/>
            <person name="Tnah L.H."/>
            <person name="Lee C.T."/>
            <person name="Nishiyama T."/>
            <person name="Sese J."/>
            <person name="O'Brien M.J."/>
            <person name="Copetti D."/>
            <person name="Mohd Noor M.I."/>
            <person name="Ong R.C."/>
            <person name="Putra M."/>
            <person name="Sireger I.Z."/>
            <person name="Indrioko S."/>
            <person name="Kosugi Y."/>
            <person name="Izuno A."/>
            <person name="Isagi Y."/>
            <person name="Lee S.L."/>
            <person name="Shimizu K.K."/>
        </authorList>
    </citation>
    <scope>NUCLEOTIDE SEQUENCE [LARGE SCALE GENOMIC DNA]</scope>
    <source>
        <strain evidence="7">214</strain>
    </source>
</reference>
<protein>
    <recommendedName>
        <fullName evidence="6">NAC domain-containing protein</fullName>
    </recommendedName>
</protein>
<dbReference type="PANTHER" id="PTHR31079:SF2">
    <property type="entry name" value="NAC DOMAIN CONTAINING PROTEIN 44-RELATED"/>
    <property type="match status" value="1"/>
</dbReference>
<dbReference type="InterPro" id="IPR003441">
    <property type="entry name" value="NAC-dom"/>
</dbReference>
<evidence type="ECO:0000256" key="3">
    <source>
        <dbReference type="ARBA" id="ARBA00023163"/>
    </source>
</evidence>
<comment type="caution">
    <text evidence="7">The sequence shown here is derived from an EMBL/GenBank/DDBJ whole genome shotgun (WGS) entry which is preliminary data.</text>
</comment>
<keyword evidence="3" id="KW-0804">Transcription</keyword>